<sequence>MPGGGSQKPFDAPTVSHYYRSIFLIRIIQLEVKELVPMAPEAFKAEIKRRGWEPELLAIRWAMSKRRVHQIIADGDRPRYYDDAVMALPAILK</sequence>
<proteinExistence type="predicted"/>
<protein>
    <submittedName>
        <fullName evidence="1">Uncharacterized protein</fullName>
    </submittedName>
</protein>
<organism evidence="1 2">
    <name type="scientific">Pseudomonas amygdali pv. ulmi</name>
    <dbReference type="NCBI Taxonomy" id="251720"/>
    <lineage>
        <taxon>Bacteria</taxon>
        <taxon>Pseudomonadati</taxon>
        <taxon>Pseudomonadota</taxon>
        <taxon>Gammaproteobacteria</taxon>
        <taxon>Pseudomonadales</taxon>
        <taxon>Pseudomonadaceae</taxon>
        <taxon>Pseudomonas</taxon>
        <taxon>Pseudomonas amygdali</taxon>
    </lineage>
</organism>
<evidence type="ECO:0000313" key="2">
    <source>
        <dbReference type="Proteomes" id="UP000271097"/>
    </source>
</evidence>
<evidence type="ECO:0000313" key="1">
    <source>
        <dbReference type="EMBL" id="RMR15426.1"/>
    </source>
</evidence>
<dbReference type="EMBL" id="RBRS01000262">
    <property type="protein sequence ID" value="RMR15426.1"/>
    <property type="molecule type" value="Genomic_DNA"/>
</dbReference>
<name>A0A3M4SL52_PSEA0</name>
<comment type="caution">
    <text evidence="1">The sequence shown here is derived from an EMBL/GenBank/DDBJ whole genome shotgun (WGS) entry which is preliminary data.</text>
</comment>
<reference evidence="1 2" key="1">
    <citation type="submission" date="2018-08" db="EMBL/GenBank/DDBJ databases">
        <title>Recombination of ecologically and evolutionarily significant loci maintains genetic cohesion in the Pseudomonas syringae species complex.</title>
        <authorList>
            <person name="Dillon M."/>
            <person name="Thakur S."/>
            <person name="Almeida R.N.D."/>
            <person name="Weir B.S."/>
            <person name="Guttman D.S."/>
        </authorList>
    </citation>
    <scope>NUCLEOTIDE SEQUENCE [LARGE SCALE GENOMIC DNA]</scope>
    <source>
        <strain evidence="1 2">ICMP 5931</strain>
    </source>
</reference>
<dbReference type="AlphaFoldDB" id="A0A3M4SL52"/>
<dbReference type="Proteomes" id="UP000271097">
    <property type="component" value="Unassembled WGS sequence"/>
</dbReference>
<gene>
    <name evidence="1" type="ORF">ALP90_101219</name>
</gene>
<accession>A0A3M4SL52</accession>